<evidence type="ECO:0000313" key="2">
    <source>
        <dbReference type="EMBL" id="GJA61805.1"/>
    </source>
</evidence>
<sequence length="300" mass="34491">MPNPVKMHRILLLLLALSLPSLTMAATRFTLITGETQQDVRMNYYRAAMRLALEKTRPDYGDYELLDAIRMNKARMRLEVQTPGKNALFIVDSWPQEIPQPGVTLVPFPIDLGVLGYRVCFVGSARAQALAGVHTLSQLQQFTQGVGTGWRDADILRYNGFRVQEVDNYESLFRLVARGRIDLFCRGANEILSEWKNHRPGLPGLTVDSHVALFYPLIHSLYSHATYSKERERLLRGLQLAWKDGSLQRLWRHHFQPSLVFARLDSRQIFRLTNPQLPDESTDYRSYLYDPMRDNFGIAP</sequence>
<evidence type="ECO:0008006" key="4">
    <source>
        <dbReference type="Google" id="ProtNLM"/>
    </source>
</evidence>
<organism evidence="2 3">
    <name type="scientific">Aeromonas caviae</name>
    <name type="common">Aeromonas punctata</name>
    <dbReference type="NCBI Taxonomy" id="648"/>
    <lineage>
        <taxon>Bacteria</taxon>
        <taxon>Pseudomonadati</taxon>
        <taxon>Pseudomonadota</taxon>
        <taxon>Gammaproteobacteria</taxon>
        <taxon>Aeromonadales</taxon>
        <taxon>Aeromonadaceae</taxon>
        <taxon>Aeromonas</taxon>
    </lineage>
</organism>
<dbReference type="AlphaFoldDB" id="A0AA37FTB0"/>
<name>A0AA37FTB0_AERCA</name>
<feature type="chain" id="PRO_5041346459" description="ABC transporter substrate-binding protein" evidence="1">
    <location>
        <begin position="26"/>
        <end position="300"/>
    </location>
</feature>
<reference evidence="2" key="1">
    <citation type="submission" date="2021-07" db="EMBL/GenBank/DDBJ databases">
        <title>Draft genome sequence of carbapenem-resistant Aeromonas spp. in Japan.</title>
        <authorList>
            <person name="Maehana S."/>
            <person name="Suzuki M."/>
            <person name="Kitasato H."/>
        </authorList>
    </citation>
    <scope>NUCLEOTIDE SEQUENCE</scope>
    <source>
        <strain evidence="2">KAM351</strain>
    </source>
</reference>
<dbReference type="EMBL" id="BPNN01000004">
    <property type="protein sequence ID" value="GJA61805.1"/>
    <property type="molecule type" value="Genomic_DNA"/>
</dbReference>
<comment type="caution">
    <text evidence="2">The sequence shown here is derived from an EMBL/GenBank/DDBJ whole genome shotgun (WGS) entry which is preliminary data.</text>
</comment>
<evidence type="ECO:0000256" key="1">
    <source>
        <dbReference type="SAM" id="SignalP"/>
    </source>
</evidence>
<feature type="signal peptide" evidence="1">
    <location>
        <begin position="1"/>
        <end position="25"/>
    </location>
</feature>
<protein>
    <recommendedName>
        <fullName evidence="4">ABC transporter substrate-binding protein</fullName>
    </recommendedName>
</protein>
<dbReference type="Proteomes" id="UP000886934">
    <property type="component" value="Unassembled WGS sequence"/>
</dbReference>
<keyword evidence="1" id="KW-0732">Signal</keyword>
<accession>A0AA37FTB0</accession>
<evidence type="ECO:0000313" key="3">
    <source>
        <dbReference type="Proteomes" id="UP000886934"/>
    </source>
</evidence>
<proteinExistence type="predicted"/>
<dbReference type="SUPFAM" id="SSF53850">
    <property type="entry name" value="Periplasmic binding protein-like II"/>
    <property type="match status" value="1"/>
</dbReference>
<gene>
    <name evidence="2" type="ORF">KAM351_04160</name>
</gene>